<comment type="caution">
    <text evidence="3">The sequence shown here is derived from an EMBL/GenBank/DDBJ whole genome shotgun (WGS) entry which is preliminary data.</text>
</comment>
<feature type="domain" description="Barstar (barnase inhibitor)" evidence="2">
    <location>
        <begin position="24"/>
        <end position="111"/>
    </location>
</feature>
<dbReference type="Pfam" id="PF01337">
    <property type="entry name" value="Barstar"/>
    <property type="match status" value="1"/>
</dbReference>
<dbReference type="EMBL" id="JAINVZ010000015">
    <property type="protein sequence ID" value="MBY8887323.1"/>
    <property type="molecule type" value="Genomic_DNA"/>
</dbReference>
<dbReference type="Gene3D" id="3.30.370.10">
    <property type="entry name" value="Barstar-like"/>
    <property type="match status" value="1"/>
</dbReference>
<protein>
    <submittedName>
        <fullName evidence="3">Barstar family protein</fullName>
    </submittedName>
</protein>
<keyword evidence="4" id="KW-1185">Reference proteome</keyword>
<sequence length="143" mass="15880">MSVVRTGAFVPLGATLPPQGSTFCARLQGGGMGDVDGVFTQFYERLRLPDYFGWNWDALSDCLSDLHWLAEENVLLVVENAEALLNGDEEVRTDLFMTLRTGCSFWAEKPEVPLQRNISLRTVLVTAAERFSDMCEAVDEISA</sequence>
<evidence type="ECO:0000256" key="1">
    <source>
        <dbReference type="ARBA" id="ARBA00006845"/>
    </source>
</evidence>
<evidence type="ECO:0000313" key="3">
    <source>
        <dbReference type="EMBL" id="MBY8887323.1"/>
    </source>
</evidence>
<dbReference type="InterPro" id="IPR000468">
    <property type="entry name" value="Barstar"/>
</dbReference>
<reference evidence="3 4" key="1">
    <citation type="submission" date="2021-08" db="EMBL/GenBank/DDBJ databases">
        <title>Streptomyces sp. PTM05 isolated from lichen.</title>
        <authorList>
            <person name="Somphong A."/>
            <person name="Phongsopitanun W."/>
            <person name="Tanasupawat S."/>
        </authorList>
    </citation>
    <scope>NUCLEOTIDE SEQUENCE [LARGE SCALE GENOMIC DNA]</scope>
    <source>
        <strain evidence="3 4">Ptm05</strain>
    </source>
</reference>
<dbReference type="Proteomes" id="UP001198565">
    <property type="component" value="Unassembled WGS sequence"/>
</dbReference>
<dbReference type="InterPro" id="IPR035905">
    <property type="entry name" value="Barstar-like_sf"/>
</dbReference>
<organism evidence="3 4">
    <name type="scientific">Streptantibioticus parmotrematis</name>
    <dbReference type="NCBI Taxonomy" id="2873249"/>
    <lineage>
        <taxon>Bacteria</taxon>
        <taxon>Bacillati</taxon>
        <taxon>Actinomycetota</taxon>
        <taxon>Actinomycetes</taxon>
        <taxon>Kitasatosporales</taxon>
        <taxon>Streptomycetaceae</taxon>
        <taxon>Streptantibioticus</taxon>
    </lineage>
</organism>
<proteinExistence type="inferred from homology"/>
<gene>
    <name evidence="3" type="ORF">K7472_21130</name>
</gene>
<comment type="similarity">
    <text evidence="1">Belongs to the barstar family.</text>
</comment>
<evidence type="ECO:0000259" key="2">
    <source>
        <dbReference type="Pfam" id="PF01337"/>
    </source>
</evidence>
<accession>A0ABS7QVS9</accession>
<name>A0ABS7QVS9_9ACTN</name>
<evidence type="ECO:0000313" key="4">
    <source>
        <dbReference type="Proteomes" id="UP001198565"/>
    </source>
</evidence>
<dbReference type="SUPFAM" id="SSF52038">
    <property type="entry name" value="Barstar-related"/>
    <property type="match status" value="1"/>
</dbReference>